<dbReference type="Pfam" id="PF00672">
    <property type="entry name" value="HAMP"/>
    <property type="match status" value="1"/>
</dbReference>
<evidence type="ECO:0000259" key="7">
    <source>
        <dbReference type="PROSITE" id="PS50885"/>
    </source>
</evidence>
<evidence type="ECO:0000313" key="9">
    <source>
        <dbReference type="Proteomes" id="UP000570514"/>
    </source>
</evidence>
<feature type="transmembrane region" description="Helical" evidence="5">
    <location>
        <begin position="13"/>
        <end position="33"/>
    </location>
</feature>
<dbReference type="GO" id="GO:0005886">
    <property type="term" value="C:plasma membrane"/>
    <property type="evidence" value="ECO:0007669"/>
    <property type="project" value="TreeGrafter"/>
</dbReference>
<feature type="domain" description="HAMP" evidence="7">
    <location>
        <begin position="276"/>
        <end position="322"/>
    </location>
</feature>
<dbReference type="CDD" id="cd11386">
    <property type="entry name" value="MCP_signal"/>
    <property type="match status" value="1"/>
</dbReference>
<keyword evidence="4" id="KW-0807">Transducer</keyword>
<evidence type="ECO:0000256" key="2">
    <source>
        <dbReference type="ARBA" id="ARBA00022500"/>
    </source>
</evidence>
<feature type="domain" description="Methyl-accepting transducer" evidence="6">
    <location>
        <begin position="327"/>
        <end position="556"/>
    </location>
</feature>
<dbReference type="RefSeq" id="WP_167083392.1">
    <property type="nucleotide sequence ID" value="NZ_BAAADC010000001.1"/>
</dbReference>
<dbReference type="Pfam" id="PF12729">
    <property type="entry name" value="4HB_MCP_1"/>
    <property type="match status" value="1"/>
</dbReference>
<dbReference type="CDD" id="cd06225">
    <property type="entry name" value="HAMP"/>
    <property type="match status" value="1"/>
</dbReference>
<dbReference type="EMBL" id="JAASRM010000001">
    <property type="protein sequence ID" value="NIK89288.1"/>
    <property type="molecule type" value="Genomic_DNA"/>
</dbReference>
<dbReference type="InterPro" id="IPR004089">
    <property type="entry name" value="MCPsignal_dom"/>
</dbReference>
<dbReference type="InterPro" id="IPR024478">
    <property type="entry name" value="HlyB_4HB_MCP"/>
</dbReference>
<dbReference type="SUPFAM" id="SSF158472">
    <property type="entry name" value="HAMP domain-like"/>
    <property type="match status" value="1"/>
</dbReference>
<dbReference type="SMART" id="SM00283">
    <property type="entry name" value="MA"/>
    <property type="match status" value="1"/>
</dbReference>
<name>A0A846N087_9PROT</name>
<comment type="similarity">
    <text evidence="3">Belongs to the methyl-accepting chemotaxis (MCP) protein family.</text>
</comment>
<gene>
    <name evidence="8" type="ORF">FHS83_002606</name>
</gene>
<dbReference type="InterPro" id="IPR004090">
    <property type="entry name" value="Chemotax_Me-accpt_rcpt"/>
</dbReference>
<dbReference type="AlphaFoldDB" id="A0A846N087"/>
<keyword evidence="5" id="KW-0472">Membrane</keyword>
<protein>
    <submittedName>
        <fullName evidence="8">Methyl-accepting chemotaxis protein</fullName>
    </submittedName>
</protein>
<keyword evidence="5" id="KW-1133">Transmembrane helix</keyword>
<organism evidence="8 9">
    <name type="scientific">Rhizomicrobium palustre</name>
    <dbReference type="NCBI Taxonomy" id="189966"/>
    <lineage>
        <taxon>Bacteria</taxon>
        <taxon>Pseudomonadati</taxon>
        <taxon>Pseudomonadota</taxon>
        <taxon>Alphaproteobacteria</taxon>
        <taxon>Micropepsales</taxon>
        <taxon>Micropepsaceae</taxon>
        <taxon>Rhizomicrobium</taxon>
    </lineage>
</organism>
<dbReference type="InterPro" id="IPR051310">
    <property type="entry name" value="MCP_chemotaxis"/>
</dbReference>
<dbReference type="Pfam" id="PF00015">
    <property type="entry name" value="MCPsignal"/>
    <property type="match status" value="1"/>
</dbReference>
<evidence type="ECO:0000256" key="4">
    <source>
        <dbReference type="PROSITE-ProRule" id="PRU00284"/>
    </source>
</evidence>
<keyword evidence="5" id="KW-0812">Transmembrane</keyword>
<dbReference type="GO" id="GO:0006935">
    <property type="term" value="P:chemotaxis"/>
    <property type="evidence" value="ECO:0007669"/>
    <property type="project" value="UniProtKB-KW"/>
</dbReference>
<feature type="domain" description="HAMP" evidence="7">
    <location>
        <begin position="213"/>
        <end position="266"/>
    </location>
</feature>
<dbReference type="GO" id="GO:0004888">
    <property type="term" value="F:transmembrane signaling receptor activity"/>
    <property type="evidence" value="ECO:0007669"/>
    <property type="project" value="InterPro"/>
</dbReference>
<comment type="caution">
    <text evidence="8">The sequence shown here is derived from an EMBL/GenBank/DDBJ whole genome shotgun (WGS) entry which is preliminary data.</text>
</comment>
<dbReference type="PRINTS" id="PR00260">
    <property type="entry name" value="CHEMTRNSDUCR"/>
</dbReference>
<evidence type="ECO:0000256" key="1">
    <source>
        <dbReference type="ARBA" id="ARBA00004370"/>
    </source>
</evidence>
<sequence length="614" mass="64779">MVGLKNFSVRAKILGGLAIILLATITLGVFSVLRLSSLNDQAADIRDNWMLGIGYLGQYEYAETRLRIYHVSTIFAKTDAQRQMISSSIPKLEKMAAENWSKYRPTITDPEENALADRIEKTQDAYSATVRELERILKEQGPDAAAQYSLATMRLVFNDFAAAIQADLNYNIEGGRKSAEVGQATYHQSRIWIFAALGLAVLLCGGIAYVLTSGVAVPLGNMTGAMQELASGNLDAHVPHADQTDEIGKLAGVMTAFKNGLAAAEKAKAEQTEVIVSSIGAGLDHLARGDLTHRVEADLSGAFAKLKSDFNGAMDRLQDTLGNVIGSSGQIAVGAGEISQAADDLSRRTEQQAASLEETAAALEEITATVRRTAENARSARSSVTSAKTAAEAGGSVVENAIGAMDAIEQSSKKITDIIGVIDEIAFQTNLLALNAGVEAARAGEAGRGFAVVASEVRELAQRASGAAKEIKTLIAASGEHVRSGVKLVGESGSALRQIVDQVQSINALVSDMAQAAEQQSTGIEQVNAAVAQMDQVTQQNAAMVEESTAAARNLASEGQTLQTLVAFFNVGRGTLTPKAAPLRRAAPARPLQAKMAVGARVIAPARQDDWAEF</sequence>
<keyword evidence="2" id="KW-0145">Chemotaxis</keyword>
<feature type="transmembrane region" description="Helical" evidence="5">
    <location>
        <begin position="191"/>
        <end position="211"/>
    </location>
</feature>
<evidence type="ECO:0000256" key="5">
    <source>
        <dbReference type="SAM" id="Phobius"/>
    </source>
</evidence>
<dbReference type="Gene3D" id="6.10.340.10">
    <property type="match status" value="1"/>
</dbReference>
<dbReference type="FunFam" id="1.10.287.950:FF:000001">
    <property type="entry name" value="Methyl-accepting chemotaxis sensory transducer"/>
    <property type="match status" value="1"/>
</dbReference>
<keyword evidence="9" id="KW-1185">Reference proteome</keyword>
<dbReference type="SMART" id="SM00304">
    <property type="entry name" value="HAMP"/>
    <property type="match status" value="2"/>
</dbReference>
<evidence type="ECO:0000313" key="8">
    <source>
        <dbReference type="EMBL" id="NIK89288.1"/>
    </source>
</evidence>
<dbReference type="PANTHER" id="PTHR43531:SF11">
    <property type="entry name" value="METHYL-ACCEPTING CHEMOTAXIS PROTEIN 3"/>
    <property type="match status" value="1"/>
</dbReference>
<comment type="subcellular location">
    <subcellularLocation>
        <location evidence="1">Membrane</location>
    </subcellularLocation>
</comment>
<proteinExistence type="inferred from homology"/>
<evidence type="ECO:0000259" key="6">
    <source>
        <dbReference type="PROSITE" id="PS50111"/>
    </source>
</evidence>
<accession>A0A846N087</accession>
<dbReference type="PANTHER" id="PTHR43531">
    <property type="entry name" value="PROTEIN ICFG"/>
    <property type="match status" value="1"/>
</dbReference>
<dbReference type="PROSITE" id="PS50111">
    <property type="entry name" value="CHEMOTAXIS_TRANSDUC_2"/>
    <property type="match status" value="1"/>
</dbReference>
<dbReference type="SUPFAM" id="SSF58104">
    <property type="entry name" value="Methyl-accepting chemotaxis protein (MCP) signaling domain"/>
    <property type="match status" value="1"/>
</dbReference>
<dbReference type="InterPro" id="IPR003660">
    <property type="entry name" value="HAMP_dom"/>
</dbReference>
<evidence type="ECO:0000256" key="3">
    <source>
        <dbReference type="ARBA" id="ARBA00029447"/>
    </source>
</evidence>
<reference evidence="8 9" key="1">
    <citation type="submission" date="2020-03" db="EMBL/GenBank/DDBJ databases">
        <title>Genomic Encyclopedia of Type Strains, Phase IV (KMG-IV): sequencing the most valuable type-strain genomes for metagenomic binning, comparative biology and taxonomic classification.</title>
        <authorList>
            <person name="Goeker M."/>
        </authorList>
    </citation>
    <scope>NUCLEOTIDE SEQUENCE [LARGE SCALE GENOMIC DNA]</scope>
    <source>
        <strain evidence="8 9">DSM 19867</strain>
    </source>
</reference>
<dbReference type="PROSITE" id="PS50885">
    <property type="entry name" value="HAMP"/>
    <property type="match status" value="2"/>
</dbReference>
<dbReference type="Gene3D" id="1.10.287.950">
    <property type="entry name" value="Methyl-accepting chemotaxis protein"/>
    <property type="match status" value="1"/>
</dbReference>
<dbReference type="GO" id="GO:0007165">
    <property type="term" value="P:signal transduction"/>
    <property type="evidence" value="ECO:0007669"/>
    <property type="project" value="UniProtKB-KW"/>
</dbReference>
<dbReference type="Proteomes" id="UP000570514">
    <property type="component" value="Unassembled WGS sequence"/>
</dbReference>